<evidence type="ECO:0000256" key="4">
    <source>
        <dbReference type="ARBA" id="ARBA00022597"/>
    </source>
</evidence>
<comment type="subcellular location">
    <subcellularLocation>
        <location evidence="1">Cell membrane</location>
        <topology evidence="1">Multi-pass membrane protein</topology>
    </subcellularLocation>
</comment>
<evidence type="ECO:0000256" key="2">
    <source>
        <dbReference type="ARBA" id="ARBA00022448"/>
    </source>
</evidence>
<dbReference type="Proteomes" id="UP000521313">
    <property type="component" value="Unassembled WGS sequence"/>
</dbReference>
<dbReference type="GO" id="GO:0009401">
    <property type="term" value="P:phosphoenolpyruvate-dependent sugar phosphotransferase system"/>
    <property type="evidence" value="ECO:0007669"/>
    <property type="project" value="UniProtKB-KW"/>
</dbReference>
<feature type="transmembrane region" description="Helical" evidence="9">
    <location>
        <begin position="145"/>
        <end position="170"/>
    </location>
</feature>
<feature type="transmembrane region" description="Helical" evidence="9">
    <location>
        <begin position="58"/>
        <end position="85"/>
    </location>
</feature>
<keyword evidence="4" id="KW-0762">Sugar transport</keyword>
<evidence type="ECO:0000313" key="11">
    <source>
        <dbReference type="Proteomes" id="UP000521313"/>
    </source>
</evidence>
<dbReference type="EMBL" id="JACHHD010000003">
    <property type="protein sequence ID" value="MBB5184338.1"/>
    <property type="molecule type" value="Genomic_DNA"/>
</dbReference>
<evidence type="ECO:0000256" key="8">
    <source>
        <dbReference type="ARBA" id="ARBA00023136"/>
    </source>
</evidence>
<evidence type="ECO:0000256" key="6">
    <source>
        <dbReference type="ARBA" id="ARBA00022692"/>
    </source>
</evidence>
<keyword evidence="7 9" id="KW-1133">Transmembrane helix</keyword>
<organism evidence="10 11">
    <name type="scientific">Faecalicoccus acidiformans</name>
    <dbReference type="NCBI Taxonomy" id="915173"/>
    <lineage>
        <taxon>Bacteria</taxon>
        <taxon>Bacillati</taxon>
        <taxon>Bacillota</taxon>
        <taxon>Erysipelotrichia</taxon>
        <taxon>Erysipelotrichales</taxon>
        <taxon>Erysipelotrichaceae</taxon>
        <taxon>Faecalicoccus</taxon>
    </lineage>
</organism>
<dbReference type="PROSITE" id="PS51106">
    <property type="entry name" value="PTS_EIIC_TYPE_4"/>
    <property type="match status" value="1"/>
</dbReference>
<evidence type="ECO:0000256" key="1">
    <source>
        <dbReference type="ARBA" id="ARBA00004651"/>
    </source>
</evidence>
<sequence>MDVGLALFSGFVYWLSSCKVGYTLESSLGSGLFIGFMFGLFFGDMITGLALGASIQLVYLGMISTGGNMPADNALAAVIAIPIAMKSGLDANAAVALAVPFGVLGVFLDQLRRTSNSIWVRKADELAQKGDIKGIFKCAYIYPEIVIFFLRFVPVFLISLLGTDSVISLIESLPEFIITGFSVAGGILPAMGFAIILITIGKPKLLPYFFIGFFAVQYLGLNNMATAIFGTCLALLVIFEKSKKEA</sequence>
<keyword evidence="8 9" id="KW-0472">Membrane</keyword>
<protein>
    <submittedName>
        <fullName evidence="10">D-glucosaminate-specific PTS system IIC component</fullName>
    </submittedName>
</protein>
<feature type="transmembrane region" description="Helical" evidence="9">
    <location>
        <begin position="208"/>
        <end position="239"/>
    </location>
</feature>
<keyword evidence="5" id="KW-0598">Phosphotransferase system</keyword>
<dbReference type="PANTHER" id="PTHR32502:SF8">
    <property type="entry name" value="N-ACETYLGALACTOSAMINE PERMEASE IIC COMPONENT 1"/>
    <property type="match status" value="1"/>
</dbReference>
<dbReference type="PANTHER" id="PTHR32502">
    <property type="entry name" value="N-ACETYLGALACTOSAMINE PERMEASE II COMPONENT-RELATED"/>
    <property type="match status" value="1"/>
</dbReference>
<reference evidence="10 11" key="1">
    <citation type="submission" date="2020-08" db="EMBL/GenBank/DDBJ databases">
        <title>Genomic Encyclopedia of Type Strains, Phase IV (KMG-IV): sequencing the most valuable type-strain genomes for metagenomic binning, comparative biology and taxonomic classification.</title>
        <authorList>
            <person name="Goeker M."/>
        </authorList>
    </citation>
    <scope>NUCLEOTIDE SEQUENCE [LARGE SCALE GENOMIC DNA]</scope>
    <source>
        <strain evidence="10 11">DSM 26963</strain>
    </source>
</reference>
<dbReference type="InterPro" id="IPR004700">
    <property type="entry name" value="PTS_IIC_man"/>
</dbReference>
<dbReference type="RefSeq" id="WP_183374237.1">
    <property type="nucleotide sequence ID" value="NZ_JACHHD010000003.1"/>
</dbReference>
<evidence type="ECO:0000256" key="9">
    <source>
        <dbReference type="SAM" id="Phobius"/>
    </source>
</evidence>
<feature type="transmembrane region" description="Helical" evidence="9">
    <location>
        <begin position="91"/>
        <end position="108"/>
    </location>
</feature>
<evidence type="ECO:0000256" key="5">
    <source>
        <dbReference type="ARBA" id="ARBA00022683"/>
    </source>
</evidence>
<evidence type="ECO:0000313" key="10">
    <source>
        <dbReference type="EMBL" id="MBB5184338.1"/>
    </source>
</evidence>
<dbReference type="AlphaFoldDB" id="A0A7W8D1L2"/>
<evidence type="ECO:0000256" key="3">
    <source>
        <dbReference type="ARBA" id="ARBA00022475"/>
    </source>
</evidence>
<accession>A0A7W8D1L2</accession>
<keyword evidence="3" id="KW-1003">Cell membrane</keyword>
<evidence type="ECO:0000256" key="7">
    <source>
        <dbReference type="ARBA" id="ARBA00022989"/>
    </source>
</evidence>
<dbReference type="InterPro" id="IPR050303">
    <property type="entry name" value="GatZ_KbaZ_carbometab"/>
</dbReference>
<keyword evidence="2" id="KW-0813">Transport</keyword>
<feature type="transmembrane region" description="Helical" evidence="9">
    <location>
        <begin position="28"/>
        <end position="51"/>
    </location>
</feature>
<name>A0A7W8D1L2_9FIRM</name>
<gene>
    <name evidence="10" type="ORF">HNQ43_000376</name>
</gene>
<proteinExistence type="predicted"/>
<dbReference type="GO" id="GO:0005886">
    <property type="term" value="C:plasma membrane"/>
    <property type="evidence" value="ECO:0007669"/>
    <property type="project" value="UniProtKB-SubCell"/>
</dbReference>
<keyword evidence="6 9" id="KW-0812">Transmembrane</keyword>
<dbReference type="Pfam" id="PF03609">
    <property type="entry name" value="EII-Sor"/>
    <property type="match status" value="1"/>
</dbReference>
<feature type="transmembrane region" description="Helical" evidence="9">
    <location>
        <begin position="176"/>
        <end position="201"/>
    </location>
</feature>
<comment type="caution">
    <text evidence="10">The sequence shown here is derived from an EMBL/GenBank/DDBJ whole genome shotgun (WGS) entry which is preliminary data.</text>
</comment>